<gene>
    <name evidence="2" type="ORF">FLX08_22265</name>
</gene>
<dbReference type="AlphaFoldDB" id="A0A544YQ54"/>
<feature type="region of interest" description="Disordered" evidence="1">
    <location>
        <begin position="1"/>
        <end position="29"/>
    </location>
</feature>
<protein>
    <submittedName>
        <fullName evidence="2">Uncharacterized protein</fullName>
    </submittedName>
</protein>
<evidence type="ECO:0000313" key="2">
    <source>
        <dbReference type="EMBL" id="TQS18895.1"/>
    </source>
</evidence>
<accession>A0A544YQ54</accession>
<name>A0A544YQ54_9ACTN</name>
<dbReference type="Proteomes" id="UP000316541">
    <property type="component" value="Unassembled WGS sequence"/>
</dbReference>
<sequence>MTAPAAVLDVTAAEEDGDEDCPGVSPHPAVPRPGWTRLWWIEESLGRDRVVAHTCACQMTSYELVRCGGLYQFRRHAFARHDVPPVSWTARCWRREEAYGWWRRLLAGQAR</sequence>
<organism evidence="2 3">
    <name type="scientific">Microbispora hainanensis</name>
    <dbReference type="NCBI Taxonomy" id="568844"/>
    <lineage>
        <taxon>Bacteria</taxon>
        <taxon>Bacillati</taxon>
        <taxon>Actinomycetota</taxon>
        <taxon>Actinomycetes</taxon>
        <taxon>Streptosporangiales</taxon>
        <taxon>Streptosporangiaceae</taxon>
        <taxon>Microbispora</taxon>
    </lineage>
</organism>
<comment type="caution">
    <text evidence="2">The sequence shown here is derived from an EMBL/GenBank/DDBJ whole genome shotgun (WGS) entry which is preliminary data.</text>
</comment>
<evidence type="ECO:0000256" key="1">
    <source>
        <dbReference type="SAM" id="MobiDB-lite"/>
    </source>
</evidence>
<dbReference type="EMBL" id="VIRM01000028">
    <property type="protein sequence ID" value="TQS18895.1"/>
    <property type="molecule type" value="Genomic_DNA"/>
</dbReference>
<dbReference type="RefSeq" id="WP_142620924.1">
    <property type="nucleotide sequence ID" value="NZ_VIRM01000028.1"/>
</dbReference>
<evidence type="ECO:0000313" key="3">
    <source>
        <dbReference type="Proteomes" id="UP000316541"/>
    </source>
</evidence>
<reference evidence="2 3" key="1">
    <citation type="submission" date="2019-07" db="EMBL/GenBank/DDBJ databases">
        <title>Microbispora hainanensis DSM 45428.</title>
        <authorList>
            <person name="Thawai C."/>
        </authorList>
    </citation>
    <scope>NUCLEOTIDE SEQUENCE [LARGE SCALE GENOMIC DNA]</scope>
    <source>
        <strain evidence="2 3">DSM 45428</strain>
    </source>
</reference>
<proteinExistence type="predicted"/>
<feature type="compositionally biased region" description="Acidic residues" evidence="1">
    <location>
        <begin position="12"/>
        <end position="21"/>
    </location>
</feature>